<dbReference type="AlphaFoldDB" id="A0A226DKS6"/>
<dbReference type="EMBL" id="LNIX01000016">
    <property type="protein sequence ID" value="OXA46145.1"/>
    <property type="molecule type" value="Genomic_DNA"/>
</dbReference>
<evidence type="ECO:0000313" key="2">
    <source>
        <dbReference type="Proteomes" id="UP000198287"/>
    </source>
</evidence>
<protein>
    <recommendedName>
        <fullName evidence="3">Copia protein</fullName>
    </recommendedName>
</protein>
<dbReference type="Proteomes" id="UP000198287">
    <property type="component" value="Unassembled WGS sequence"/>
</dbReference>
<accession>A0A226DKS6</accession>
<gene>
    <name evidence="1" type="ORF">Fcan01_19344</name>
</gene>
<dbReference type="InterPro" id="IPR036875">
    <property type="entry name" value="Znf_CCHC_sf"/>
</dbReference>
<evidence type="ECO:0008006" key="3">
    <source>
        <dbReference type="Google" id="ProtNLM"/>
    </source>
</evidence>
<dbReference type="SUPFAM" id="SSF57756">
    <property type="entry name" value="Retrovirus zinc finger-like domains"/>
    <property type="match status" value="1"/>
</dbReference>
<name>A0A226DKS6_FOLCA</name>
<comment type="caution">
    <text evidence="1">The sequence shown here is derived from an EMBL/GenBank/DDBJ whole genome shotgun (WGS) entry which is preliminary data.</text>
</comment>
<dbReference type="GO" id="GO:0003676">
    <property type="term" value="F:nucleic acid binding"/>
    <property type="evidence" value="ECO:0007669"/>
    <property type="project" value="InterPro"/>
</dbReference>
<evidence type="ECO:0000313" key="1">
    <source>
        <dbReference type="EMBL" id="OXA46145.1"/>
    </source>
</evidence>
<proteinExistence type="predicted"/>
<sequence length="249" mass="28982">MLKLERGWQVGEIDQVTWHQKYAEQPRFGVEMLKLESSSLMGEIGQSTWHQNYEDQECEMMLGLIQIIMVTSGKSPVKTMIEIQNYATQLRSMGAVIDDEMEVARIISSMMDEKFRQFREAWRSVEIAKQTSALLLSRLKTWELEDGETYKNASHVEETSKAYAAKKERPKRTRQEISDLKKKTKCHICKLKGHWKSECTFKDKDSAKKEQKSDEKSEGAYMAGGLSDLWINDWCKSPLLWAKRLVFRI</sequence>
<keyword evidence="2" id="KW-1185">Reference proteome</keyword>
<dbReference type="GO" id="GO:0008270">
    <property type="term" value="F:zinc ion binding"/>
    <property type="evidence" value="ECO:0007669"/>
    <property type="project" value="InterPro"/>
</dbReference>
<organism evidence="1 2">
    <name type="scientific">Folsomia candida</name>
    <name type="common">Springtail</name>
    <dbReference type="NCBI Taxonomy" id="158441"/>
    <lineage>
        <taxon>Eukaryota</taxon>
        <taxon>Metazoa</taxon>
        <taxon>Ecdysozoa</taxon>
        <taxon>Arthropoda</taxon>
        <taxon>Hexapoda</taxon>
        <taxon>Collembola</taxon>
        <taxon>Entomobryomorpha</taxon>
        <taxon>Isotomoidea</taxon>
        <taxon>Isotomidae</taxon>
        <taxon>Proisotominae</taxon>
        <taxon>Folsomia</taxon>
    </lineage>
</organism>
<reference evidence="1 2" key="1">
    <citation type="submission" date="2015-12" db="EMBL/GenBank/DDBJ databases">
        <title>The genome of Folsomia candida.</title>
        <authorList>
            <person name="Faddeeva A."/>
            <person name="Derks M.F."/>
            <person name="Anvar Y."/>
            <person name="Smit S."/>
            <person name="Van Straalen N."/>
            <person name="Roelofs D."/>
        </authorList>
    </citation>
    <scope>NUCLEOTIDE SEQUENCE [LARGE SCALE GENOMIC DNA]</scope>
    <source>
        <strain evidence="1 2">VU population</strain>
        <tissue evidence="1">Whole body</tissue>
    </source>
</reference>